<dbReference type="PANTHER" id="PTHR46233:SF3">
    <property type="entry name" value="HYDROXYACYLGLUTATHIONE HYDROLASE GLOC"/>
    <property type="match status" value="1"/>
</dbReference>
<evidence type="ECO:0000313" key="7">
    <source>
        <dbReference type="Proteomes" id="UP000322454"/>
    </source>
</evidence>
<dbReference type="SMART" id="SM00849">
    <property type="entry name" value="Lactamase_B"/>
    <property type="match status" value="1"/>
</dbReference>
<proteinExistence type="predicted"/>
<sequence length="214" mass="24230">MKFYTIPAGPFEVNTYIVFDDNAAKTANKKKEGFIIDPGGQEKKIEKIIKDENIDLKFILNTHCHIDHVLMDNYFKEKYGIDIIAAKEEEYILQNLEEQAEYLGFEYTGDVVIDRYLKDGEIIETEGIKILPIFTPGHSPGGVSFLINDTHLFSGDTLFRNTVGRTDILGGSSEQLIGSIKNKLMVLDDTLKVYPGHGEPTTIGYERKFNPYLL</sequence>
<protein>
    <submittedName>
        <fullName evidence="6">MBL fold metallo-hydrolase</fullName>
    </submittedName>
</protein>
<dbReference type="Pfam" id="PF00753">
    <property type="entry name" value="Lactamase_B"/>
    <property type="match status" value="1"/>
</dbReference>
<gene>
    <name evidence="6" type="ORF">EVJ48_04585</name>
</gene>
<dbReference type="Gene3D" id="3.60.15.10">
    <property type="entry name" value="Ribonuclease Z/Hydroxyacylglutathione hydrolase-like"/>
    <property type="match status" value="1"/>
</dbReference>
<evidence type="ECO:0000259" key="5">
    <source>
        <dbReference type="SMART" id="SM00849"/>
    </source>
</evidence>
<dbReference type="EMBL" id="SHMQ01000010">
    <property type="protein sequence ID" value="RZV39472.1"/>
    <property type="molecule type" value="Genomic_DNA"/>
</dbReference>
<reference evidence="6 7" key="1">
    <citation type="submission" date="2019-01" db="EMBL/GenBank/DDBJ databases">
        <title>Insights into ecological role of a new deltaproteobacterial order Candidatus Sinidesulfobacterales (Sva0485) by metagenomics and metatranscriptomics.</title>
        <authorList>
            <person name="Tan S."/>
            <person name="Liu J."/>
            <person name="Fang Y."/>
            <person name="Hedlund B."/>
            <person name="Lian Z.-H."/>
            <person name="Huang L.-Y."/>
            <person name="Li J.-T."/>
            <person name="Huang L.-N."/>
            <person name="Li W.-J."/>
            <person name="Jiang H.-C."/>
            <person name="Dong H.-L."/>
            <person name="Shu W.-S."/>
        </authorList>
    </citation>
    <scope>NUCLEOTIDE SEQUENCE [LARGE SCALE GENOMIC DNA]</scope>
    <source>
        <strain evidence="6">AP4</strain>
    </source>
</reference>
<evidence type="ECO:0000256" key="3">
    <source>
        <dbReference type="ARBA" id="ARBA00022801"/>
    </source>
</evidence>
<organism evidence="6 7">
    <name type="scientific">Candidatus Acidulodesulfobacterium acidiphilum</name>
    <dbReference type="NCBI Taxonomy" id="2597224"/>
    <lineage>
        <taxon>Bacteria</taxon>
        <taxon>Deltaproteobacteria</taxon>
        <taxon>Candidatus Acidulodesulfobacterales</taxon>
        <taxon>Candidatus Acidulodesulfobacterium</taxon>
    </lineage>
</organism>
<dbReference type="SUPFAM" id="SSF56281">
    <property type="entry name" value="Metallo-hydrolase/oxidoreductase"/>
    <property type="match status" value="1"/>
</dbReference>
<keyword evidence="3" id="KW-0378">Hydrolase</keyword>
<evidence type="ECO:0000256" key="1">
    <source>
        <dbReference type="ARBA" id="ARBA00001947"/>
    </source>
</evidence>
<evidence type="ECO:0000256" key="2">
    <source>
        <dbReference type="ARBA" id="ARBA00022723"/>
    </source>
</evidence>
<dbReference type="InterPro" id="IPR001279">
    <property type="entry name" value="Metallo-B-lactamas"/>
</dbReference>
<keyword evidence="4" id="KW-0862">Zinc</keyword>
<dbReference type="GO" id="GO:0016787">
    <property type="term" value="F:hydrolase activity"/>
    <property type="evidence" value="ECO:0007669"/>
    <property type="project" value="UniProtKB-KW"/>
</dbReference>
<comment type="caution">
    <text evidence="6">The sequence shown here is derived from an EMBL/GenBank/DDBJ whole genome shotgun (WGS) entry which is preliminary data.</text>
</comment>
<evidence type="ECO:0000313" key="6">
    <source>
        <dbReference type="EMBL" id="RZV39472.1"/>
    </source>
</evidence>
<accession>A0A520XE99</accession>
<dbReference type="InterPro" id="IPR051453">
    <property type="entry name" value="MBL_Glyoxalase_II"/>
</dbReference>
<dbReference type="AlphaFoldDB" id="A0A520XE99"/>
<dbReference type="GO" id="GO:0046872">
    <property type="term" value="F:metal ion binding"/>
    <property type="evidence" value="ECO:0007669"/>
    <property type="project" value="UniProtKB-KW"/>
</dbReference>
<keyword evidence="2" id="KW-0479">Metal-binding</keyword>
<name>A0A520XE99_9DELT</name>
<dbReference type="Proteomes" id="UP000322454">
    <property type="component" value="Unassembled WGS sequence"/>
</dbReference>
<dbReference type="CDD" id="cd06262">
    <property type="entry name" value="metallo-hydrolase-like_MBL-fold"/>
    <property type="match status" value="1"/>
</dbReference>
<dbReference type="PANTHER" id="PTHR46233">
    <property type="entry name" value="HYDROXYACYLGLUTATHIONE HYDROLASE GLOC"/>
    <property type="match status" value="1"/>
</dbReference>
<evidence type="ECO:0000256" key="4">
    <source>
        <dbReference type="ARBA" id="ARBA00022833"/>
    </source>
</evidence>
<dbReference type="InterPro" id="IPR036866">
    <property type="entry name" value="RibonucZ/Hydroxyglut_hydro"/>
</dbReference>
<comment type="cofactor">
    <cofactor evidence="1">
        <name>Zn(2+)</name>
        <dbReference type="ChEBI" id="CHEBI:29105"/>
    </cofactor>
</comment>
<feature type="domain" description="Metallo-beta-lactamase" evidence="5">
    <location>
        <begin position="12"/>
        <end position="197"/>
    </location>
</feature>